<dbReference type="InterPro" id="IPR012348">
    <property type="entry name" value="RNR-like"/>
</dbReference>
<name>B5HTB5_STRX2</name>
<dbReference type="Proteomes" id="UP000002785">
    <property type="component" value="Chromosome"/>
</dbReference>
<accession>B5HTB5</accession>
<proteinExistence type="predicted"/>
<sequence length="279" mass="32537">MRCSARRRSSTSCSRSARTTSPAGSSKPCPSTSRRSSPPRRHIRSEGGTAMSTPTLKDEIIEKHGQNALDLVLTVYLNFYYSELEIIDLCARWIPRREDLREKSYLLHHASDEVVHARLFKEGVERLGLVWDEFDHDKYRIDDIDQRFRRLFESDDEIEVLIGLNLYAEGVLAMEELHQLGRNKPEYFPEFARIEREERRHMGFGLTVAKRLLDEDEDTRRRGIEYCKWYSEHLENYLGGELSQTISWAIGQGFVEADYIPRTRARFDETMSKLGLVEV</sequence>
<dbReference type="SUPFAM" id="SSF47240">
    <property type="entry name" value="Ferritin-like"/>
    <property type="match status" value="1"/>
</dbReference>
<reference evidence="2" key="1">
    <citation type="submission" date="2009-10" db="EMBL/GenBank/DDBJ databases">
        <title>The genome sequence of Streptomyces sviceus strain ATCC 29083.</title>
        <authorList>
            <consortium name="The Broad Institute Genome Sequencing Platform"/>
            <consortium name="Broad Institute Microbial Sequencing Center"/>
            <person name="Fischbach M."/>
            <person name="Godfrey P."/>
            <person name="Ward D."/>
            <person name="Young S."/>
            <person name="Zeng Q."/>
            <person name="Koehrsen M."/>
            <person name="Alvarado L."/>
            <person name="Berlin A.M."/>
            <person name="Bochicchio J."/>
            <person name="Borenstein D."/>
            <person name="Chapman S.B."/>
            <person name="Chen Z."/>
            <person name="Engels R."/>
            <person name="Freedman E."/>
            <person name="Gellesch M."/>
            <person name="Goldberg J."/>
            <person name="Griggs A."/>
            <person name="Gujja S."/>
            <person name="Heilman E.R."/>
            <person name="Heiman D.I."/>
            <person name="Hepburn T.A."/>
            <person name="Howarth C."/>
            <person name="Jen D."/>
            <person name="Larson L."/>
            <person name="Lewis B."/>
            <person name="Mehta T."/>
            <person name="Park D."/>
            <person name="Pearson M."/>
            <person name="Richards J."/>
            <person name="Roberts A."/>
            <person name="Saif S."/>
            <person name="Shea T.D."/>
            <person name="Shenoy N."/>
            <person name="Sisk P."/>
            <person name="Stolte C."/>
            <person name="Sykes S.N."/>
            <person name="Thomson T."/>
            <person name="Walk T."/>
            <person name="White J."/>
            <person name="Yandava C."/>
            <person name="Straight P."/>
            <person name="Clardy J."/>
            <person name="Hung D."/>
            <person name="Kolter R."/>
            <person name="Mekalanos J."/>
            <person name="Walker S."/>
            <person name="Walsh C.T."/>
            <person name="Wieland-Brown L.C."/>
            <person name="Haas B."/>
            <person name="Nusbaum C."/>
            <person name="Birren B."/>
        </authorList>
    </citation>
    <scope>NUCLEOTIDE SEQUENCE [LARGE SCALE GENOMIC DNA]</scope>
    <source>
        <strain evidence="2">ATCC 29083</strain>
    </source>
</reference>
<evidence type="ECO:0000256" key="1">
    <source>
        <dbReference type="SAM" id="MobiDB-lite"/>
    </source>
</evidence>
<protein>
    <recommendedName>
        <fullName evidence="4">Phenylacetic acid degradation protein</fullName>
    </recommendedName>
</protein>
<evidence type="ECO:0008006" key="4">
    <source>
        <dbReference type="Google" id="ProtNLM"/>
    </source>
</evidence>
<dbReference type="HOGENOM" id="CLU_1209245_0_0_11"/>
<evidence type="ECO:0000313" key="3">
    <source>
        <dbReference type="Proteomes" id="UP000002785"/>
    </source>
</evidence>
<organism evidence="2 3">
    <name type="scientific">Streptomyces sviceus (strain ATCC 29083 / DSM 924 / JCM 4929 / NBRC 13980 / NCIMB 11184 / NRRL 5439 / UC 5370)</name>
    <dbReference type="NCBI Taxonomy" id="463191"/>
    <lineage>
        <taxon>Bacteria</taxon>
        <taxon>Bacillati</taxon>
        <taxon>Actinomycetota</taxon>
        <taxon>Actinomycetes</taxon>
        <taxon>Kitasatosporales</taxon>
        <taxon>Streptomycetaceae</taxon>
        <taxon>Streptomyces</taxon>
    </lineage>
</organism>
<dbReference type="Gene3D" id="1.10.620.20">
    <property type="entry name" value="Ribonucleotide Reductase, subunit A"/>
    <property type="match status" value="1"/>
</dbReference>
<feature type="compositionally biased region" description="Low complexity" evidence="1">
    <location>
        <begin position="10"/>
        <end position="36"/>
    </location>
</feature>
<feature type="region of interest" description="Disordered" evidence="1">
    <location>
        <begin position="1"/>
        <end position="54"/>
    </location>
</feature>
<dbReference type="AlphaFoldDB" id="B5HTB5"/>
<evidence type="ECO:0000313" key="2">
    <source>
        <dbReference type="EMBL" id="EDY56070.1"/>
    </source>
</evidence>
<keyword evidence="3" id="KW-1185">Reference proteome</keyword>
<dbReference type="GO" id="GO:0016491">
    <property type="term" value="F:oxidoreductase activity"/>
    <property type="evidence" value="ECO:0007669"/>
    <property type="project" value="InterPro"/>
</dbReference>
<dbReference type="InterPro" id="IPR009078">
    <property type="entry name" value="Ferritin-like_SF"/>
</dbReference>
<gene>
    <name evidence="2" type="ORF">SSEG_09063</name>
</gene>
<dbReference type="EMBL" id="CM000951">
    <property type="protein sequence ID" value="EDY56070.1"/>
    <property type="molecule type" value="Genomic_DNA"/>
</dbReference>